<dbReference type="InterPro" id="IPR050624">
    <property type="entry name" value="HTH-type_Tx_Regulator"/>
</dbReference>
<dbReference type="InterPro" id="IPR009057">
    <property type="entry name" value="Homeodomain-like_sf"/>
</dbReference>
<evidence type="ECO:0000256" key="4">
    <source>
        <dbReference type="PROSITE-ProRule" id="PRU00335"/>
    </source>
</evidence>
<gene>
    <name evidence="6" type="ORF">GKZ28_08910</name>
</gene>
<evidence type="ECO:0000256" key="2">
    <source>
        <dbReference type="ARBA" id="ARBA00023125"/>
    </source>
</evidence>
<dbReference type="SUPFAM" id="SSF48498">
    <property type="entry name" value="Tetracyclin repressor-like, C-terminal domain"/>
    <property type="match status" value="1"/>
</dbReference>
<dbReference type="InterPro" id="IPR036271">
    <property type="entry name" value="Tet_transcr_reg_TetR-rel_C_sf"/>
</dbReference>
<dbReference type="GO" id="GO:0003677">
    <property type="term" value="F:DNA binding"/>
    <property type="evidence" value="ECO:0007669"/>
    <property type="project" value="UniProtKB-UniRule"/>
</dbReference>
<sequence length="197" mass="23067">MQNDKYHHGDLRESLIRMGLKLYNEEGAEKFSIRKVAALCNVSHAAPYKHFKNKEELISAISDYVFSNFEYSLIGIVDKYRTDPYERIIELGKKYVIFMVENPDYLKFAFSQNNECGITVENNELQSSDYGTFNIFKNCAIDFLKSKNVKEEKYLQDIIAMWAMVHGLATMLSNKMFIYKGDYIELVEKILRQNITY</sequence>
<proteinExistence type="predicted"/>
<evidence type="ECO:0000313" key="6">
    <source>
        <dbReference type="EMBL" id="MVX63813.1"/>
    </source>
</evidence>
<dbReference type="SUPFAM" id="SSF46689">
    <property type="entry name" value="Homeodomain-like"/>
    <property type="match status" value="1"/>
</dbReference>
<dbReference type="Proteomes" id="UP000656077">
    <property type="component" value="Unassembled WGS sequence"/>
</dbReference>
<dbReference type="Pfam" id="PF00440">
    <property type="entry name" value="TetR_N"/>
    <property type="match status" value="1"/>
</dbReference>
<dbReference type="PROSITE" id="PS50977">
    <property type="entry name" value="HTH_TETR_2"/>
    <property type="match status" value="1"/>
</dbReference>
<accession>A0A964RLJ5</accession>
<keyword evidence="2 4" id="KW-0238">DNA-binding</keyword>
<dbReference type="PANTHER" id="PTHR43479">
    <property type="entry name" value="ACREF/ENVCD OPERON REPRESSOR-RELATED"/>
    <property type="match status" value="1"/>
</dbReference>
<feature type="DNA-binding region" description="H-T-H motif" evidence="4">
    <location>
        <begin position="32"/>
        <end position="51"/>
    </location>
</feature>
<evidence type="ECO:0000256" key="1">
    <source>
        <dbReference type="ARBA" id="ARBA00023015"/>
    </source>
</evidence>
<evidence type="ECO:0000313" key="7">
    <source>
        <dbReference type="Proteomes" id="UP000656077"/>
    </source>
</evidence>
<dbReference type="PANTHER" id="PTHR43479:SF20">
    <property type="entry name" value="HTH TETR-TYPE DOMAIN-CONTAINING PROTEIN"/>
    <property type="match status" value="1"/>
</dbReference>
<dbReference type="InterPro" id="IPR001647">
    <property type="entry name" value="HTH_TetR"/>
</dbReference>
<dbReference type="RefSeq" id="WP_160358898.1">
    <property type="nucleotide sequence ID" value="NZ_WSRQ01000011.1"/>
</dbReference>
<evidence type="ECO:0000256" key="3">
    <source>
        <dbReference type="ARBA" id="ARBA00023163"/>
    </source>
</evidence>
<name>A0A964RLJ5_9CLOT</name>
<dbReference type="PRINTS" id="PR00455">
    <property type="entry name" value="HTHTETR"/>
</dbReference>
<organism evidence="6 7">
    <name type="scientific">Clostridium chromiireducens</name>
    <dbReference type="NCBI Taxonomy" id="225345"/>
    <lineage>
        <taxon>Bacteria</taxon>
        <taxon>Bacillati</taxon>
        <taxon>Bacillota</taxon>
        <taxon>Clostridia</taxon>
        <taxon>Eubacteriales</taxon>
        <taxon>Clostridiaceae</taxon>
        <taxon>Clostridium</taxon>
    </lineage>
</organism>
<feature type="domain" description="HTH tetR-type" evidence="5">
    <location>
        <begin position="9"/>
        <end position="69"/>
    </location>
</feature>
<reference evidence="6" key="1">
    <citation type="submission" date="2019-12" db="EMBL/GenBank/DDBJ databases">
        <title>Microbes associate with the intestines of laboratory mice.</title>
        <authorList>
            <person name="Navarre W."/>
            <person name="Wong E."/>
        </authorList>
    </citation>
    <scope>NUCLEOTIDE SEQUENCE</scope>
    <source>
        <strain evidence="6">NM79_F5</strain>
    </source>
</reference>
<dbReference type="InterPro" id="IPR025996">
    <property type="entry name" value="MT1864/Rv1816-like_C"/>
</dbReference>
<dbReference type="EMBL" id="WSRQ01000011">
    <property type="protein sequence ID" value="MVX63813.1"/>
    <property type="molecule type" value="Genomic_DNA"/>
</dbReference>
<comment type="caution">
    <text evidence="6">The sequence shown here is derived from an EMBL/GenBank/DDBJ whole genome shotgun (WGS) entry which is preliminary data.</text>
</comment>
<keyword evidence="3" id="KW-0804">Transcription</keyword>
<dbReference type="Gene3D" id="1.10.357.10">
    <property type="entry name" value="Tetracycline Repressor, domain 2"/>
    <property type="match status" value="1"/>
</dbReference>
<protein>
    <submittedName>
        <fullName evidence="6">TetR family transcriptional regulator</fullName>
    </submittedName>
</protein>
<dbReference type="Pfam" id="PF13305">
    <property type="entry name" value="TetR_C_33"/>
    <property type="match status" value="1"/>
</dbReference>
<evidence type="ECO:0000259" key="5">
    <source>
        <dbReference type="PROSITE" id="PS50977"/>
    </source>
</evidence>
<dbReference type="AlphaFoldDB" id="A0A964RLJ5"/>
<keyword evidence="1" id="KW-0805">Transcription regulation</keyword>